<keyword evidence="4" id="KW-1185">Reference proteome</keyword>
<keyword evidence="1" id="KW-0812">Transmembrane</keyword>
<organism evidence="3 4">
    <name type="scientific">Brachionus plicatilis</name>
    <name type="common">Marine rotifer</name>
    <name type="synonym">Brachionus muelleri</name>
    <dbReference type="NCBI Taxonomy" id="10195"/>
    <lineage>
        <taxon>Eukaryota</taxon>
        <taxon>Metazoa</taxon>
        <taxon>Spiralia</taxon>
        <taxon>Gnathifera</taxon>
        <taxon>Rotifera</taxon>
        <taxon>Eurotatoria</taxon>
        <taxon>Monogononta</taxon>
        <taxon>Pseudotrocha</taxon>
        <taxon>Ploima</taxon>
        <taxon>Brachionidae</taxon>
        <taxon>Brachionus</taxon>
    </lineage>
</organism>
<dbReference type="EMBL" id="REGN01000165">
    <property type="protein sequence ID" value="RNA44005.1"/>
    <property type="molecule type" value="Genomic_DNA"/>
</dbReference>
<protein>
    <submittedName>
        <fullName evidence="3">Uncharacterized protein</fullName>
    </submittedName>
</protein>
<comment type="caution">
    <text evidence="3">The sequence shown here is derived from an EMBL/GenBank/DDBJ whole genome shotgun (WGS) entry which is preliminary data.</text>
</comment>
<feature type="chain" id="PRO_5018219041" evidence="2">
    <location>
        <begin position="18"/>
        <end position="68"/>
    </location>
</feature>
<evidence type="ECO:0000256" key="2">
    <source>
        <dbReference type="SAM" id="SignalP"/>
    </source>
</evidence>
<sequence>MFAEHFLLFFMIISVWALYRISAQIKTICVQYYYGSLSIVVVVDSNVAGYLNRFIFIALFQMELKWIK</sequence>
<gene>
    <name evidence="3" type="ORF">BpHYR1_050813</name>
</gene>
<keyword evidence="1" id="KW-0472">Membrane</keyword>
<evidence type="ECO:0000256" key="1">
    <source>
        <dbReference type="SAM" id="Phobius"/>
    </source>
</evidence>
<name>A0A3M7T7Q2_BRAPC</name>
<evidence type="ECO:0000313" key="4">
    <source>
        <dbReference type="Proteomes" id="UP000276133"/>
    </source>
</evidence>
<evidence type="ECO:0000313" key="3">
    <source>
        <dbReference type="EMBL" id="RNA44005.1"/>
    </source>
</evidence>
<feature type="transmembrane region" description="Helical" evidence="1">
    <location>
        <begin position="33"/>
        <end position="60"/>
    </location>
</feature>
<reference evidence="3 4" key="1">
    <citation type="journal article" date="2018" name="Sci. Rep.">
        <title>Genomic signatures of local adaptation to the degree of environmental predictability in rotifers.</title>
        <authorList>
            <person name="Franch-Gras L."/>
            <person name="Hahn C."/>
            <person name="Garcia-Roger E.M."/>
            <person name="Carmona M.J."/>
            <person name="Serra M."/>
            <person name="Gomez A."/>
        </authorList>
    </citation>
    <scope>NUCLEOTIDE SEQUENCE [LARGE SCALE GENOMIC DNA]</scope>
    <source>
        <strain evidence="3">HYR1</strain>
    </source>
</reference>
<accession>A0A3M7T7Q2</accession>
<dbReference type="Proteomes" id="UP000276133">
    <property type="component" value="Unassembled WGS sequence"/>
</dbReference>
<keyword evidence="2" id="KW-0732">Signal</keyword>
<dbReference type="AlphaFoldDB" id="A0A3M7T7Q2"/>
<feature type="signal peptide" evidence="2">
    <location>
        <begin position="1"/>
        <end position="17"/>
    </location>
</feature>
<keyword evidence="1" id="KW-1133">Transmembrane helix</keyword>
<proteinExistence type="predicted"/>